<reference evidence="1 2" key="1">
    <citation type="journal article" date="2023" name="Sci. Data">
        <title>Genome assembly of the Korean intertidal mud-creeper Batillaria attramentaria.</title>
        <authorList>
            <person name="Patra A.K."/>
            <person name="Ho P.T."/>
            <person name="Jun S."/>
            <person name="Lee S.J."/>
            <person name="Kim Y."/>
            <person name="Won Y.J."/>
        </authorList>
    </citation>
    <scope>NUCLEOTIDE SEQUENCE [LARGE SCALE GENOMIC DNA]</scope>
    <source>
        <strain evidence="1">Wonlab-2016</strain>
    </source>
</reference>
<name>A0ABD0M2C2_9CAEN</name>
<dbReference type="EMBL" id="JACVVK020000009">
    <property type="protein sequence ID" value="KAK7505847.1"/>
    <property type="molecule type" value="Genomic_DNA"/>
</dbReference>
<organism evidence="1 2">
    <name type="scientific">Batillaria attramentaria</name>
    <dbReference type="NCBI Taxonomy" id="370345"/>
    <lineage>
        <taxon>Eukaryota</taxon>
        <taxon>Metazoa</taxon>
        <taxon>Spiralia</taxon>
        <taxon>Lophotrochozoa</taxon>
        <taxon>Mollusca</taxon>
        <taxon>Gastropoda</taxon>
        <taxon>Caenogastropoda</taxon>
        <taxon>Sorbeoconcha</taxon>
        <taxon>Cerithioidea</taxon>
        <taxon>Batillariidae</taxon>
        <taxon>Batillaria</taxon>
    </lineage>
</organism>
<evidence type="ECO:0000313" key="1">
    <source>
        <dbReference type="EMBL" id="KAK7505847.1"/>
    </source>
</evidence>
<gene>
    <name evidence="1" type="ORF">BaRGS_00003118</name>
</gene>
<sequence length="209" mass="24180">MLADDEESFISVCLALEFFDVPTHFTTETAGLVLYDYCTHIIETDEDSVRKMRAHLFRVLVCWPRGGISQKVLNAKHFTDSFYDKPIYLESDSGNLSPQVHFFIAQRGARFHLCHWREVFDSREESEKQDVVTVKMHQRLQPFSGRYMVAADGGWTRGGRYKIEFSLKDFTELLPDNLTIGVMRGEQVYRNADVKFYLGFSLQGPIAYI</sequence>
<dbReference type="AlphaFoldDB" id="A0ABD0M2C2"/>
<protein>
    <submittedName>
        <fullName evidence="1">Uncharacterized protein</fullName>
    </submittedName>
</protein>
<keyword evidence="2" id="KW-1185">Reference proteome</keyword>
<comment type="caution">
    <text evidence="1">The sequence shown here is derived from an EMBL/GenBank/DDBJ whole genome shotgun (WGS) entry which is preliminary data.</text>
</comment>
<dbReference type="Proteomes" id="UP001519460">
    <property type="component" value="Unassembled WGS sequence"/>
</dbReference>
<accession>A0ABD0M2C2</accession>
<proteinExistence type="predicted"/>
<evidence type="ECO:0000313" key="2">
    <source>
        <dbReference type="Proteomes" id="UP001519460"/>
    </source>
</evidence>